<dbReference type="Pfam" id="PF10502">
    <property type="entry name" value="Peptidase_S26"/>
    <property type="match status" value="1"/>
</dbReference>
<dbReference type="InterPro" id="IPR000223">
    <property type="entry name" value="Pept_S26A_signal_pept_1"/>
</dbReference>
<dbReference type="GO" id="GO:0016020">
    <property type="term" value="C:membrane"/>
    <property type="evidence" value="ECO:0007669"/>
    <property type="project" value="InterPro"/>
</dbReference>
<protein>
    <recommendedName>
        <fullName evidence="3">signal peptidase I</fullName>
        <ecNumber evidence="3">3.4.21.89</ecNumber>
    </recommendedName>
</protein>
<dbReference type="NCBIfam" id="TIGR02227">
    <property type="entry name" value="sigpep_I_bact"/>
    <property type="match status" value="1"/>
</dbReference>
<feature type="domain" description="Peptidase S26" evidence="6">
    <location>
        <begin position="65"/>
        <end position="255"/>
    </location>
</feature>
<proteinExistence type="inferred from homology"/>
<evidence type="ECO:0000256" key="3">
    <source>
        <dbReference type="ARBA" id="ARBA00013208"/>
    </source>
</evidence>
<dbReference type="InterPro" id="IPR036286">
    <property type="entry name" value="LexA/Signal_pep-like_sf"/>
</dbReference>
<dbReference type="EMBL" id="CABQ01000113">
    <property type="protein sequence ID" value="CBI07645.1"/>
    <property type="molecule type" value="Genomic_DNA"/>
</dbReference>
<comment type="similarity">
    <text evidence="2">Belongs to the peptidase S26 family.</text>
</comment>
<evidence type="ECO:0000256" key="5">
    <source>
        <dbReference type="SAM" id="MobiDB-lite"/>
    </source>
</evidence>
<evidence type="ECO:0000259" key="6">
    <source>
        <dbReference type="Pfam" id="PF10502"/>
    </source>
</evidence>
<accession>E6QK78</accession>
<dbReference type="EC" id="3.4.21.89" evidence="3"/>
<dbReference type="InterPro" id="IPR019757">
    <property type="entry name" value="Pept_S26A_signal_pept_1_Lys-AS"/>
</dbReference>
<feature type="region of interest" description="Disordered" evidence="5">
    <location>
        <begin position="1"/>
        <end position="54"/>
    </location>
</feature>
<name>E6QK78_9ZZZZ</name>
<comment type="catalytic activity">
    <reaction evidence="1">
        <text>Cleavage of hydrophobic, N-terminal signal or leader sequences from secreted and periplasmic proteins.</text>
        <dbReference type="EC" id="3.4.21.89"/>
    </reaction>
</comment>
<dbReference type="GO" id="GO:0006465">
    <property type="term" value="P:signal peptide processing"/>
    <property type="evidence" value="ECO:0007669"/>
    <property type="project" value="InterPro"/>
</dbReference>
<evidence type="ECO:0000256" key="4">
    <source>
        <dbReference type="ARBA" id="ARBA00022801"/>
    </source>
</evidence>
<organism evidence="7">
    <name type="scientific">mine drainage metagenome</name>
    <dbReference type="NCBI Taxonomy" id="410659"/>
    <lineage>
        <taxon>unclassified sequences</taxon>
        <taxon>metagenomes</taxon>
        <taxon>ecological metagenomes</taxon>
    </lineage>
</organism>
<dbReference type="PROSITE" id="PS00761">
    <property type="entry name" value="SPASE_I_3"/>
    <property type="match status" value="1"/>
</dbReference>
<dbReference type="SUPFAM" id="SSF51306">
    <property type="entry name" value="LexA/Signal peptidase"/>
    <property type="match status" value="1"/>
</dbReference>
<dbReference type="InterPro" id="IPR019758">
    <property type="entry name" value="Pept_S26A_signal_pept_1_CS"/>
</dbReference>
<dbReference type="CDD" id="cd06530">
    <property type="entry name" value="S26_SPase_I"/>
    <property type="match status" value="1"/>
</dbReference>
<gene>
    <name evidence="7" type="ORF">CARN6_1004</name>
</gene>
<dbReference type="PROSITE" id="PS00760">
    <property type="entry name" value="SPASE_I_2"/>
    <property type="match status" value="1"/>
</dbReference>
<evidence type="ECO:0000313" key="7">
    <source>
        <dbReference type="EMBL" id="CBI07645.1"/>
    </source>
</evidence>
<comment type="caution">
    <text evidence="7">The sequence shown here is derived from an EMBL/GenBank/DDBJ whole genome shotgun (WGS) entry which is preliminary data.</text>
</comment>
<evidence type="ECO:0000256" key="2">
    <source>
        <dbReference type="ARBA" id="ARBA00009370"/>
    </source>
</evidence>
<dbReference type="Gene3D" id="2.10.109.10">
    <property type="entry name" value="Umud Fragment, subunit A"/>
    <property type="match status" value="1"/>
</dbReference>
<keyword evidence="4 7" id="KW-0378">Hydrolase</keyword>
<dbReference type="PANTHER" id="PTHR43390:SF1">
    <property type="entry name" value="CHLOROPLAST PROCESSING PEPTIDASE"/>
    <property type="match status" value="1"/>
</dbReference>
<dbReference type="InterPro" id="IPR019533">
    <property type="entry name" value="Peptidase_S26"/>
</dbReference>
<dbReference type="PANTHER" id="PTHR43390">
    <property type="entry name" value="SIGNAL PEPTIDASE I"/>
    <property type="match status" value="1"/>
</dbReference>
<dbReference type="GO" id="GO:0009003">
    <property type="term" value="F:signal peptidase activity"/>
    <property type="evidence" value="ECO:0007669"/>
    <property type="project" value="UniProtKB-EC"/>
</dbReference>
<evidence type="ECO:0000256" key="1">
    <source>
        <dbReference type="ARBA" id="ARBA00000677"/>
    </source>
</evidence>
<reference evidence="7" key="1">
    <citation type="submission" date="2009-10" db="EMBL/GenBank/DDBJ databases">
        <title>Diversity of trophic interactions inside an arsenic-rich microbial ecosystem.</title>
        <authorList>
            <person name="Bertin P.N."/>
            <person name="Heinrich-Salmeron A."/>
            <person name="Pelletier E."/>
            <person name="Goulhen-Chollet F."/>
            <person name="Arsene-Ploetze F."/>
            <person name="Gallien S."/>
            <person name="Calteau A."/>
            <person name="Vallenet D."/>
            <person name="Casiot C."/>
            <person name="Chane-Woon-Ming B."/>
            <person name="Giloteaux L."/>
            <person name="Barakat M."/>
            <person name="Bonnefoy V."/>
            <person name="Bruneel O."/>
            <person name="Chandler M."/>
            <person name="Cleiss J."/>
            <person name="Duran R."/>
            <person name="Elbaz-Poulichet F."/>
            <person name="Fonknechten N."/>
            <person name="Lauga B."/>
            <person name="Mornico D."/>
            <person name="Ortet P."/>
            <person name="Schaeffer C."/>
            <person name="Siguier P."/>
            <person name="Alexander Thil Smith A."/>
            <person name="Van Dorsselaer A."/>
            <person name="Weissenbach J."/>
            <person name="Medigue C."/>
            <person name="Le Paslier D."/>
        </authorList>
    </citation>
    <scope>NUCLEOTIDE SEQUENCE</scope>
</reference>
<dbReference type="AlphaFoldDB" id="E6QK78"/>
<sequence>MIAPSRRMPFADPVPDTIPDAVPDTVPDMATNPPPPLPPHSGGDASPGAILQQHSGLPEHGPIEAFSSMLRSILVALFVLTFILQPMVIPSESMERTLLVGDFLIVNRIVLAPAGNWRWLLAYHAPKRGEIVTFHSPLNPADYLVKRVIGLPGDRLRMENGRVWINGQELTEPYVVFEPGETSAVIDRFPASLYTDPRVDAAWWRQMQSLTHNGEMLIPAGKYFMLGDNRNHSLDSRYWGFVDRSAMVARPVFLYFSLNQPSRTDLVAQVAGSADGATSTASRGAPDDRLGHDDDLWSRVEDFARWKRFFRVIR</sequence>
<dbReference type="PRINTS" id="PR00727">
    <property type="entry name" value="LEADERPTASE"/>
</dbReference>
<dbReference type="GO" id="GO:0004252">
    <property type="term" value="F:serine-type endopeptidase activity"/>
    <property type="evidence" value="ECO:0007669"/>
    <property type="project" value="InterPro"/>
</dbReference>